<dbReference type="EMBL" id="JBAHVJ010000005">
    <property type="protein sequence ID" value="MEJ4099868.1"/>
    <property type="molecule type" value="Genomic_DNA"/>
</dbReference>
<name>A0ABU8NYM6_9CORY</name>
<gene>
    <name evidence="2" type="ORF">V5S96_05765</name>
</gene>
<dbReference type="RefSeq" id="WP_337890149.1">
    <property type="nucleotide sequence ID" value="NZ_JBAHVI010000005.1"/>
</dbReference>
<dbReference type="Gene3D" id="3.20.100.30">
    <property type="entry name" value="VTC, catalytic tunnel domain"/>
    <property type="match status" value="1"/>
</dbReference>
<feature type="domain" description="VTC" evidence="1">
    <location>
        <begin position="28"/>
        <end position="242"/>
    </location>
</feature>
<keyword evidence="3" id="KW-1185">Reference proteome</keyword>
<evidence type="ECO:0000313" key="2">
    <source>
        <dbReference type="EMBL" id="MEJ4099868.1"/>
    </source>
</evidence>
<sequence>MRSTVTAVDALESISLDELNAEAAMFTRVDRKYVMHRWQLDEVMRRIPGDTRVLDIAGVRQQRYRTVYFDTEDLLSYRMTAQKRRRRFKVRTRVYLDTQASFCEVKTSGPRGLTIKQRVPIAVAEALDNVVPHHAAPWVDSTLDAARVPTCHRELRPVLLNEYRRTTLCPSDLGRATIDTDIAFSSGDHLLAQPQAQPAHRYGIVFIETKSGSSPSRLDRILWQLGHRPARVSKFGTGMAALNPALAHNRWTPVMREYYRASFS</sequence>
<organism evidence="2 3">
    <name type="scientific">Corynebacterium mastitidis</name>
    <dbReference type="NCBI Taxonomy" id="161890"/>
    <lineage>
        <taxon>Bacteria</taxon>
        <taxon>Bacillati</taxon>
        <taxon>Actinomycetota</taxon>
        <taxon>Actinomycetes</taxon>
        <taxon>Mycobacteriales</taxon>
        <taxon>Corynebacteriaceae</taxon>
        <taxon>Corynebacterium</taxon>
    </lineage>
</organism>
<proteinExistence type="predicted"/>
<accession>A0ABU8NYM6</accession>
<evidence type="ECO:0000313" key="3">
    <source>
        <dbReference type="Proteomes" id="UP001359781"/>
    </source>
</evidence>
<dbReference type="CDD" id="cd07750">
    <property type="entry name" value="PolyPPase_VTC_like"/>
    <property type="match status" value="1"/>
</dbReference>
<dbReference type="Pfam" id="PF09359">
    <property type="entry name" value="VTC"/>
    <property type="match status" value="1"/>
</dbReference>
<comment type="caution">
    <text evidence="2">The sequence shown here is derived from an EMBL/GenBank/DDBJ whole genome shotgun (WGS) entry which is preliminary data.</text>
</comment>
<protein>
    <submittedName>
        <fullName evidence="2">Polyphosphate polymerase domain-containing protein</fullName>
    </submittedName>
</protein>
<dbReference type="InterPro" id="IPR018966">
    <property type="entry name" value="VTC_domain"/>
</dbReference>
<dbReference type="InterPro" id="IPR042267">
    <property type="entry name" value="VTC_sf"/>
</dbReference>
<evidence type="ECO:0000259" key="1">
    <source>
        <dbReference type="Pfam" id="PF09359"/>
    </source>
</evidence>
<dbReference type="Proteomes" id="UP001359781">
    <property type="component" value="Unassembled WGS sequence"/>
</dbReference>
<reference evidence="2 3" key="1">
    <citation type="submission" date="2024-02" db="EMBL/GenBank/DDBJ databases">
        <title>Whole genome sequencing and characterization of Corynebacterium isolated from the ocular surface of dry eye disease sufferers.</title>
        <authorList>
            <person name="Naqvi M."/>
        </authorList>
    </citation>
    <scope>NUCLEOTIDE SEQUENCE [LARGE SCALE GENOMIC DNA]</scope>
    <source>
        <strain evidence="2 3">PCRF</strain>
    </source>
</reference>